<reference evidence="3 4" key="1">
    <citation type="submission" date="2017-07" db="EMBL/GenBank/DDBJ databases">
        <title>Complete genome sequence of Actinoalloteichus hoggarensis DSM 45943, type strain of Actinoalloteichus hoggarensis.</title>
        <authorList>
            <person name="Ruckert C."/>
            <person name="Nouioui I."/>
            <person name="Willmese J."/>
            <person name="van Wezel G."/>
            <person name="Klenk H.-P."/>
            <person name="Kalinowski J."/>
            <person name="Zotchev S.B."/>
        </authorList>
    </citation>
    <scope>NUCLEOTIDE SEQUENCE [LARGE SCALE GENOMIC DNA]</scope>
    <source>
        <strain evidence="3 4">DSM 45943</strain>
    </source>
</reference>
<dbReference type="EMBL" id="CP022521">
    <property type="protein sequence ID" value="ASO18576.1"/>
    <property type="molecule type" value="Genomic_DNA"/>
</dbReference>
<feature type="region of interest" description="Disordered" evidence="1">
    <location>
        <begin position="1"/>
        <end position="61"/>
    </location>
</feature>
<feature type="transmembrane region" description="Helical" evidence="2">
    <location>
        <begin position="70"/>
        <end position="89"/>
    </location>
</feature>
<keyword evidence="2" id="KW-0472">Membrane</keyword>
<dbReference type="RefSeq" id="WP_157736632.1">
    <property type="nucleotide sequence ID" value="NZ_CP022521.1"/>
</dbReference>
<evidence type="ECO:0000256" key="2">
    <source>
        <dbReference type="SAM" id="Phobius"/>
    </source>
</evidence>
<keyword evidence="4" id="KW-1185">Reference proteome</keyword>
<feature type="compositionally biased region" description="Basic and acidic residues" evidence="1">
    <location>
        <begin position="36"/>
        <end position="60"/>
    </location>
</feature>
<dbReference type="KEGG" id="ahg:AHOG_04600"/>
<dbReference type="InterPro" id="IPR022603">
    <property type="entry name" value="DUF3152"/>
</dbReference>
<evidence type="ECO:0000313" key="3">
    <source>
        <dbReference type="EMBL" id="ASO18576.1"/>
    </source>
</evidence>
<organism evidence="3 4">
    <name type="scientific">Actinoalloteichus hoggarensis</name>
    <dbReference type="NCBI Taxonomy" id="1470176"/>
    <lineage>
        <taxon>Bacteria</taxon>
        <taxon>Bacillati</taxon>
        <taxon>Actinomycetota</taxon>
        <taxon>Actinomycetes</taxon>
        <taxon>Pseudonocardiales</taxon>
        <taxon>Pseudonocardiaceae</taxon>
        <taxon>Actinoalloteichus</taxon>
    </lineage>
</organism>
<gene>
    <name evidence="3" type="ORF">AHOG_04600</name>
</gene>
<proteinExistence type="predicted"/>
<dbReference type="AlphaFoldDB" id="A0A221VYG4"/>
<dbReference type="SUPFAM" id="SSF55486">
    <property type="entry name" value="Metalloproteases ('zincins'), catalytic domain"/>
    <property type="match status" value="1"/>
</dbReference>
<dbReference type="OrthoDB" id="9779865at2"/>
<keyword evidence="2" id="KW-1133">Transmembrane helix</keyword>
<keyword evidence="2" id="KW-0812">Transmembrane</keyword>
<name>A0A221VYG4_9PSEU</name>
<feature type="region of interest" description="Disordered" evidence="1">
    <location>
        <begin position="98"/>
        <end position="137"/>
    </location>
</feature>
<dbReference type="Pfam" id="PF11350">
    <property type="entry name" value="DUF3152"/>
    <property type="match status" value="1"/>
</dbReference>
<sequence length="358" mass="38465">MTSTHRRPAGRRDQPGRRRTAAEPLTADWSPAGRSARAEDAEQDRHGRAEHDERGADGSRRTGQGLLAVYGWRLYALPLLLVLSLFIVLDVARDPAGSADDPVAIGSAGRGDSAAADDSGEAGQAAPRGPEIDEEVPGARFDPSIIAAELPGGGPFPTVGSGTFKVLPGTTELLGSPAGNTYDYTVEVETGLDVPVDEDGFSTMVQETLSDERSWVGNQYPGMDPVGIRRVDESSGVIPDFRVMLVSQSLAQERCAGAVEYEASCRIEEHVYLNAARWVRGARDFQGETTRYRQYLINHEVGHALGHAQHLPCDVDGGPAPIMMQQSWSLSNDVLHQLSPQAYVADGKVCEPNGWPTP</sequence>
<evidence type="ECO:0000256" key="1">
    <source>
        <dbReference type="SAM" id="MobiDB-lite"/>
    </source>
</evidence>
<feature type="compositionally biased region" description="Low complexity" evidence="1">
    <location>
        <begin position="104"/>
        <end position="126"/>
    </location>
</feature>
<protein>
    <submittedName>
        <fullName evidence="3">Uncharacterized protein</fullName>
    </submittedName>
</protein>
<dbReference type="Proteomes" id="UP000204221">
    <property type="component" value="Chromosome"/>
</dbReference>
<accession>A0A221VYG4</accession>
<evidence type="ECO:0000313" key="4">
    <source>
        <dbReference type="Proteomes" id="UP000204221"/>
    </source>
</evidence>